<dbReference type="PROSITE" id="PS51257">
    <property type="entry name" value="PROKAR_LIPOPROTEIN"/>
    <property type="match status" value="1"/>
</dbReference>
<dbReference type="InterPro" id="IPR029058">
    <property type="entry name" value="AB_hydrolase_fold"/>
</dbReference>
<protein>
    <recommendedName>
        <fullName evidence="1">AB hydrolase-1 domain-containing protein</fullName>
    </recommendedName>
</protein>
<dbReference type="PANTHER" id="PTHR43265">
    <property type="entry name" value="ESTERASE ESTD"/>
    <property type="match status" value="1"/>
</dbReference>
<evidence type="ECO:0000259" key="1">
    <source>
        <dbReference type="Pfam" id="PF12697"/>
    </source>
</evidence>
<proteinExistence type="predicted"/>
<dbReference type="AlphaFoldDB" id="A0A1I5MBU8"/>
<evidence type="ECO:0000313" key="2">
    <source>
        <dbReference type="EMBL" id="SFP07074.1"/>
    </source>
</evidence>
<keyword evidence="3" id="KW-1185">Reference proteome</keyword>
<dbReference type="InterPro" id="IPR000073">
    <property type="entry name" value="AB_hydrolase_1"/>
</dbReference>
<feature type="domain" description="AB hydrolase-1" evidence="1">
    <location>
        <begin position="136"/>
        <end position="394"/>
    </location>
</feature>
<dbReference type="InterPro" id="IPR053145">
    <property type="entry name" value="AB_hydrolase_Est10"/>
</dbReference>
<accession>A0A1I5MBU8</accession>
<evidence type="ECO:0000313" key="3">
    <source>
        <dbReference type="Proteomes" id="UP000199331"/>
    </source>
</evidence>
<dbReference type="STRING" id="604088.SAMN04488060_1260"/>
<dbReference type="GO" id="GO:0052689">
    <property type="term" value="F:carboxylic ester hydrolase activity"/>
    <property type="evidence" value="ECO:0007669"/>
    <property type="project" value="TreeGrafter"/>
</dbReference>
<dbReference type="Proteomes" id="UP000199331">
    <property type="component" value="Unassembled WGS sequence"/>
</dbReference>
<dbReference type="PANTHER" id="PTHR43265:SF1">
    <property type="entry name" value="ESTERASE ESTD"/>
    <property type="match status" value="1"/>
</dbReference>
<name>A0A1I5MBU8_9SPHN</name>
<dbReference type="Gene3D" id="3.40.50.1820">
    <property type="entry name" value="alpha/beta hydrolase"/>
    <property type="match status" value="1"/>
</dbReference>
<sequence length="435" mass="47408">MSPKHLIGLSLFALTACGSSPTEVASASAQAAAPTFSPGPCEVGIYGEPSGRFVAITRSQDGFRYAFEDGRTGSIEDADEVVRCAEGSVLVNGEHLWSAIPIQVTNTRFASGEVMLAGQLLEPADADGDTPLIAYAHGSEPTGWIEAVRDPYQMLGRGISVFVFDKRGTGQSEGRYSQNFPRLAGDLVAASMEAKRLAADRFGRFGLVGLSQGGWVAPLAAERSQADFIAIGYGLVADIREEDASQVQKELRDAGYGKEALAIAQEITDVTARVASSDYKEGLDELAAIQQQYASEPWFQLIHGGYTGVFLNTPVEQLREEGVPRFNDLDIDWSLEPMSVLRDVEVPQLWVLAGEDREAPIGLTLERLQRLRRSGSDIAIRVFPETDHGMWEYEQSPDGARDYLRVTPGYYDLMADYIKGMSDRDYGRSVSVTVE</sequence>
<gene>
    <name evidence="2" type="ORF">SAMN04488060_1260</name>
</gene>
<dbReference type="Pfam" id="PF12697">
    <property type="entry name" value="Abhydrolase_6"/>
    <property type="match status" value="1"/>
</dbReference>
<dbReference type="EMBL" id="FOWZ01000002">
    <property type="protein sequence ID" value="SFP07074.1"/>
    <property type="molecule type" value="Genomic_DNA"/>
</dbReference>
<dbReference type="SUPFAM" id="SSF53474">
    <property type="entry name" value="alpha/beta-Hydrolases"/>
    <property type="match status" value="1"/>
</dbReference>
<dbReference type="OrthoDB" id="1412847at2"/>
<reference evidence="3" key="1">
    <citation type="submission" date="2016-10" db="EMBL/GenBank/DDBJ databases">
        <authorList>
            <person name="Varghese N."/>
            <person name="Submissions S."/>
        </authorList>
    </citation>
    <scope>NUCLEOTIDE SEQUENCE [LARGE SCALE GENOMIC DNA]</scope>
    <source>
        <strain evidence="3">CGMCC 1.7715</strain>
    </source>
</reference>
<organism evidence="2 3">
    <name type="scientific">Qipengyuania nanhaisediminis</name>
    <dbReference type="NCBI Taxonomy" id="604088"/>
    <lineage>
        <taxon>Bacteria</taxon>
        <taxon>Pseudomonadati</taxon>
        <taxon>Pseudomonadota</taxon>
        <taxon>Alphaproteobacteria</taxon>
        <taxon>Sphingomonadales</taxon>
        <taxon>Erythrobacteraceae</taxon>
        <taxon>Qipengyuania</taxon>
    </lineage>
</organism>